<dbReference type="GO" id="GO:0140359">
    <property type="term" value="F:ABC-type transporter activity"/>
    <property type="evidence" value="ECO:0007669"/>
    <property type="project" value="InterPro"/>
</dbReference>
<dbReference type="PANTHER" id="PTHR30413">
    <property type="entry name" value="INNER MEMBRANE TRANSPORT PERMEASE"/>
    <property type="match status" value="1"/>
</dbReference>
<dbReference type="AlphaFoldDB" id="A0A1V8M5D7"/>
<comment type="subcellular location">
    <subcellularLocation>
        <location evidence="1 9">Cell inner membrane</location>
        <topology evidence="1 9">Multi-pass membrane protein</topology>
    </subcellularLocation>
</comment>
<evidence type="ECO:0000256" key="3">
    <source>
        <dbReference type="ARBA" id="ARBA00022448"/>
    </source>
</evidence>
<dbReference type="EMBL" id="LPUF01000001">
    <property type="protein sequence ID" value="OQK16718.1"/>
    <property type="molecule type" value="Genomic_DNA"/>
</dbReference>
<evidence type="ECO:0000313" key="12">
    <source>
        <dbReference type="Proteomes" id="UP000191980"/>
    </source>
</evidence>
<reference evidence="11 12" key="1">
    <citation type="submission" date="2015-12" db="EMBL/GenBank/DDBJ databases">
        <authorList>
            <person name="Shamseldin A."/>
            <person name="Moawad H."/>
            <person name="Abd El-Rahim W.M."/>
            <person name="Sadowsky M.J."/>
        </authorList>
    </citation>
    <scope>NUCLEOTIDE SEQUENCE [LARGE SCALE GENOMIC DNA]</scope>
    <source>
        <strain evidence="11 12">WF1</strain>
    </source>
</reference>
<keyword evidence="3 9" id="KW-0813">Transport</keyword>
<dbReference type="Pfam" id="PF01061">
    <property type="entry name" value="ABC2_membrane"/>
    <property type="match status" value="1"/>
</dbReference>
<evidence type="ECO:0000256" key="5">
    <source>
        <dbReference type="ARBA" id="ARBA00022519"/>
    </source>
</evidence>
<name>A0A1V8M5D7_9GAMM</name>
<accession>A0A1V8M5D7</accession>
<dbReference type="PANTHER" id="PTHR30413:SF8">
    <property type="entry name" value="TRANSPORT PERMEASE PROTEIN"/>
    <property type="match status" value="1"/>
</dbReference>
<feature type="transmembrane region" description="Helical" evidence="9">
    <location>
        <begin position="7"/>
        <end position="27"/>
    </location>
</feature>
<protein>
    <recommendedName>
        <fullName evidence="9">Transport permease protein</fullName>
    </recommendedName>
</protein>
<keyword evidence="8 9" id="KW-0472">Membrane</keyword>
<dbReference type="PROSITE" id="PS51012">
    <property type="entry name" value="ABC_TM2"/>
    <property type="match status" value="1"/>
</dbReference>
<sequence>MLGIFWLFLQPLMMVVVYSFVFSVIMKVRIPGMDNSYDFALYLMAAMMPFFAFQDAILAASNSLFTGSSLLHKSTLPALLIPLVPMLTTVVTEIVALVVIVLATFLLLKQVSWYLLLLPVLILIRLCLSIALGYMVATLSVFIQDLRQALGLLLTVLMFLTPIVYPVSMIPAEFIPMNNLNPMYHLLDAYRAVILRGEMPDIGLVYVAGFSIVLLFLGIYFFQKSIARAKDFV</sequence>
<gene>
    <name evidence="11" type="ORF">AU255_02075</name>
</gene>
<evidence type="ECO:0000256" key="6">
    <source>
        <dbReference type="ARBA" id="ARBA00022692"/>
    </source>
</evidence>
<feature type="transmembrane region" description="Helical" evidence="9">
    <location>
        <begin position="149"/>
        <end position="168"/>
    </location>
</feature>
<dbReference type="PRINTS" id="PR00164">
    <property type="entry name" value="ABC2TRNSPORT"/>
</dbReference>
<dbReference type="GO" id="GO:0043190">
    <property type="term" value="C:ATP-binding cassette (ABC) transporter complex"/>
    <property type="evidence" value="ECO:0007669"/>
    <property type="project" value="InterPro"/>
</dbReference>
<evidence type="ECO:0000256" key="8">
    <source>
        <dbReference type="ARBA" id="ARBA00023136"/>
    </source>
</evidence>
<evidence type="ECO:0000256" key="7">
    <source>
        <dbReference type="ARBA" id="ARBA00022989"/>
    </source>
</evidence>
<evidence type="ECO:0000256" key="9">
    <source>
        <dbReference type="RuleBase" id="RU361157"/>
    </source>
</evidence>
<dbReference type="GO" id="GO:0015920">
    <property type="term" value="P:lipopolysaccharide transport"/>
    <property type="evidence" value="ECO:0007669"/>
    <property type="project" value="TreeGrafter"/>
</dbReference>
<feature type="transmembrane region" description="Helical" evidence="9">
    <location>
        <begin position="79"/>
        <end position="107"/>
    </location>
</feature>
<evidence type="ECO:0000256" key="4">
    <source>
        <dbReference type="ARBA" id="ARBA00022475"/>
    </source>
</evidence>
<keyword evidence="4 9" id="KW-1003">Cell membrane</keyword>
<evidence type="ECO:0000313" key="11">
    <source>
        <dbReference type="EMBL" id="OQK16718.1"/>
    </source>
</evidence>
<feature type="transmembrane region" description="Helical" evidence="9">
    <location>
        <begin position="39"/>
        <end position="58"/>
    </location>
</feature>
<keyword evidence="5" id="KW-0997">Cell inner membrane</keyword>
<keyword evidence="7 9" id="KW-1133">Transmembrane helix</keyword>
<feature type="transmembrane region" description="Helical" evidence="9">
    <location>
        <begin position="203"/>
        <end position="222"/>
    </location>
</feature>
<feature type="transmembrane region" description="Helical" evidence="9">
    <location>
        <begin position="113"/>
        <end position="137"/>
    </location>
</feature>
<comment type="caution">
    <text evidence="11">The sequence shown here is derived from an EMBL/GenBank/DDBJ whole genome shotgun (WGS) entry which is preliminary data.</text>
</comment>
<evidence type="ECO:0000259" key="10">
    <source>
        <dbReference type="PROSITE" id="PS51012"/>
    </source>
</evidence>
<dbReference type="InterPro" id="IPR047817">
    <property type="entry name" value="ABC2_TM_bact-type"/>
</dbReference>
<dbReference type="Proteomes" id="UP000191980">
    <property type="component" value="Unassembled WGS sequence"/>
</dbReference>
<comment type="similarity">
    <text evidence="2 9">Belongs to the ABC-2 integral membrane protein family.</text>
</comment>
<organism evidence="11 12">
    <name type="scientific">Methyloprofundus sedimenti</name>
    <dbReference type="NCBI Taxonomy" id="1420851"/>
    <lineage>
        <taxon>Bacteria</taxon>
        <taxon>Pseudomonadati</taxon>
        <taxon>Pseudomonadota</taxon>
        <taxon>Gammaproteobacteria</taxon>
        <taxon>Methylococcales</taxon>
        <taxon>Methylococcaceae</taxon>
        <taxon>Methyloprofundus</taxon>
    </lineage>
</organism>
<dbReference type="InterPro" id="IPR013525">
    <property type="entry name" value="ABC2_TM"/>
</dbReference>
<keyword evidence="12" id="KW-1185">Reference proteome</keyword>
<keyword evidence="6 9" id="KW-0812">Transmembrane</keyword>
<feature type="domain" description="ABC transmembrane type-2" evidence="10">
    <location>
        <begin position="2"/>
        <end position="225"/>
    </location>
</feature>
<evidence type="ECO:0000256" key="1">
    <source>
        <dbReference type="ARBA" id="ARBA00004429"/>
    </source>
</evidence>
<proteinExistence type="inferred from homology"/>
<dbReference type="STRING" id="1420851.AU255_02075"/>
<evidence type="ECO:0000256" key="2">
    <source>
        <dbReference type="ARBA" id="ARBA00007783"/>
    </source>
</evidence>
<dbReference type="InterPro" id="IPR000412">
    <property type="entry name" value="ABC_2_transport"/>
</dbReference>